<dbReference type="STRING" id="1423776.FD04_GL002248"/>
<dbReference type="Proteomes" id="UP000051160">
    <property type="component" value="Unassembled WGS sequence"/>
</dbReference>
<dbReference type="AlphaFoldDB" id="A0A0R1M6U4"/>
<dbReference type="RefSeq" id="WP_056946450.1">
    <property type="nucleotide sequence ID" value="NZ_AZEE01000010.1"/>
</dbReference>
<name>A0A0R1M6U4_9LACO</name>
<dbReference type="PATRIC" id="fig|1423776.4.peg.2278"/>
<dbReference type="EMBL" id="AZEE01000010">
    <property type="protein sequence ID" value="KRK99431.1"/>
    <property type="molecule type" value="Genomic_DNA"/>
</dbReference>
<proteinExistence type="predicted"/>
<feature type="transmembrane region" description="Helical" evidence="1">
    <location>
        <begin position="229"/>
        <end position="252"/>
    </location>
</feature>
<protein>
    <submittedName>
        <fullName evidence="2">Uncharacterized protein</fullName>
    </submittedName>
</protein>
<keyword evidence="1" id="KW-0472">Membrane</keyword>
<dbReference type="OrthoDB" id="2249484at2"/>
<evidence type="ECO:0000313" key="2">
    <source>
        <dbReference type="EMBL" id="KRK99431.1"/>
    </source>
</evidence>
<sequence length="260" mass="28867">MRTKAAFKYQFQNLLKLLGWSYLWAVVGIVVLPFIFSLILGQADDYSLSSYIPNGLTAIVLTIFVFVTGGMTYDGFKLFIQNGIGRKTYFRSKVYALALIIVLGEAINLVYGALYQRLIGKSGTRLFGLSVLYGDYFKNSAANLLAVLLITLLFIACVAVTGMVIGTILGLFSRRVQVLLIVGIPILMFILLIVLVVLNDQSSLKLTWLWQFLVFIIGVVNDNIHSGHLVVYAPMISGSVYIAVMLSIAYYLTLKLRVPR</sequence>
<feature type="transmembrane region" description="Helical" evidence="1">
    <location>
        <begin position="178"/>
        <end position="198"/>
    </location>
</feature>
<evidence type="ECO:0000256" key="1">
    <source>
        <dbReference type="SAM" id="Phobius"/>
    </source>
</evidence>
<gene>
    <name evidence="2" type="ORF">FD04_GL002248</name>
</gene>
<reference evidence="2 3" key="1">
    <citation type="journal article" date="2015" name="Genome Announc.">
        <title>Expanding the biotechnology potential of lactobacilli through comparative genomics of 213 strains and associated genera.</title>
        <authorList>
            <person name="Sun Z."/>
            <person name="Harris H.M."/>
            <person name="McCann A."/>
            <person name="Guo C."/>
            <person name="Argimon S."/>
            <person name="Zhang W."/>
            <person name="Yang X."/>
            <person name="Jeffery I.B."/>
            <person name="Cooney J.C."/>
            <person name="Kagawa T.F."/>
            <person name="Liu W."/>
            <person name="Song Y."/>
            <person name="Salvetti E."/>
            <person name="Wrobel A."/>
            <person name="Rasinkangas P."/>
            <person name="Parkhill J."/>
            <person name="Rea M.C."/>
            <person name="O'Sullivan O."/>
            <person name="Ritari J."/>
            <person name="Douillard F.P."/>
            <person name="Paul Ross R."/>
            <person name="Yang R."/>
            <person name="Briner A.E."/>
            <person name="Felis G.E."/>
            <person name="de Vos W.M."/>
            <person name="Barrangou R."/>
            <person name="Klaenhammer T.R."/>
            <person name="Caufield P.W."/>
            <person name="Cui Y."/>
            <person name="Zhang H."/>
            <person name="O'Toole P.W."/>
        </authorList>
    </citation>
    <scope>NUCLEOTIDE SEQUENCE [LARGE SCALE GENOMIC DNA]</scope>
    <source>
        <strain evidence="2 3">DSM 19909</strain>
    </source>
</reference>
<keyword evidence="1" id="KW-0812">Transmembrane</keyword>
<keyword evidence="1" id="KW-1133">Transmembrane helix</keyword>
<feature type="transmembrane region" description="Helical" evidence="1">
    <location>
        <begin position="144"/>
        <end position="171"/>
    </location>
</feature>
<keyword evidence="3" id="KW-1185">Reference proteome</keyword>
<organism evidence="2 3">
    <name type="scientific">Secundilactobacillus odoratitofui DSM 19909 = JCM 15043</name>
    <dbReference type="NCBI Taxonomy" id="1423776"/>
    <lineage>
        <taxon>Bacteria</taxon>
        <taxon>Bacillati</taxon>
        <taxon>Bacillota</taxon>
        <taxon>Bacilli</taxon>
        <taxon>Lactobacillales</taxon>
        <taxon>Lactobacillaceae</taxon>
        <taxon>Secundilactobacillus</taxon>
    </lineage>
</organism>
<evidence type="ECO:0000313" key="3">
    <source>
        <dbReference type="Proteomes" id="UP000051160"/>
    </source>
</evidence>
<accession>A0A0R1M6U4</accession>
<feature type="transmembrane region" description="Helical" evidence="1">
    <location>
        <begin position="94"/>
        <end position="114"/>
    </location>
</feature>
<feature type="transmembrane region" description="Helical" evidence="1">
    <location>
        <begin position="52"/>
        <end position="73"/>
    </location>
</feature>
<feature type="transmembrane region" description="Helical" evidence="1">
    <location>
        <begin position="21"/>
        <end position="40"/>
    </location>
</feature>
<comment type="caution">
    <text evidence="2">The sequence shown here is derived from an EMBL/GenBank/DDBJ whole genome shotgun (WGS) entry which is preliminary data.</text>
</comment>